<keyword evidence="1" id="KW-1133">Transmembrane helix</keyword>
<keyword evidence="3" id="KW-1185">Reference proteome</keyword>
<comment type="caution">
    <text evidence="2">The sequence shown here is derived from an EMBL/GenBank/DDBJ whole genome shotgun (WGS) entry which is preliminary data.</text>
</comment>
<feature type="transmembrane region" description="Helical" evidence="1">
    <location>
        <begin position="46"/>
        <end position="71"/>
    </location>
</feature>
<name>U5DGG6_9CHRO</name>
<dbReference type="InParanoid" id="U5DGG6"/>
<gene>
    <name evidence="2" type="ORF">KR51_00026710</name>
</gene>
<evidence type="ECO:0000256" key="1">
    <source>
        <dbReference type="SAM" id="Phobius"/>
    </source>
</evidence>
<sequence>MNGVVVDPSARFDAPKPLSLDVSPQADFPNLCWVTTLRIELDTLTAAVLALVALLATSVAVLAKLLGLAFGASHPAIMQCRTV</sequence>
<keyword evidence="1" id="KW-0472">Membrane</keyword>
<dbReference type="Proteomes" id="UP000016960">
    <property type="component" value="Unassembled WGS sequence"/>
</dbReference>
<proteinExistence type="predicted"/>
<dbReference type="EMBL" id="ASSJ01000070">
    <property type="protein sequence ID" value="ERN40686.1"/>
    <property type="molecule type" value="Genomic_DNA"/>
</dbReference>
<organism evidence="2 3">
    <name type="scientific">Rubidibacter lacunae KORDI 51-2</name>
    <dbReference type="NCBI Taxonomy" id="582515"/>
    <lineage>
        <taxon>Bacteria</taxon>
        <taxon>Bacillati</taxon>
        <taxon>Cyanobacteriota</taxon>
        <taxon>Cyanophyceae</taxon>
        <taxon>Oscillatoriophycideae</taxon>
        <taxon>Chroococcales</taxon>
        <taxon>Aphanothecaceae</taxon>
        <taxon>Rubidibacter</taxon>
    </lineage>
</organism>
<evidence type="ECO:0000313" key="3">
    <source>
        <dbReference type="Proteomes" id="UP000016960"/>
    </source>
</evidence>
<protein>
    <submittedName>
        <fullName evidence="2">Uncharacterized protein</fullName>
    </submittedName>
</protein>
<accession>U5DGG6</accession>
<keyword evidence="1" id="KW-0812">Transmembrane</keyword>
<reference evidence="2 3" key="1">
    <citation type="submission" date="2013-05" db="EMBL/GenBank/DDBJ databases">
        <title>Draft genome sequence of Rubidibacter lacunae KORDI 51-2.</title>
        <authorList>
            <person name="Choi D.H."/>
            <person name="Noh J.H."/>
            <person name="Kwon K.-K."/>
            <person name="Lee J.-H."/>
            <person name="Ryu J.-Y."/>
        </authorList>
    </citation>
    <scope>NUCLEOTIDE SEQUENCE [LARGE SCALE GENOMIC DNA]</scope>
    <source>
        <strain evidence="2 3">KORDI 51-2</strain>
    </source>
</reference>
<evidence type="ECO:0000313" key="2">
    <source>
        <dbReference type="EMBL" id="ERN40686.1"/>
    </source>
</evidence>
<dbReference type="AlphaFoldDB" id="U5DGG6"/>